<keyword evidence="2" id="KW-1185">Reference proteome</keyword>
<sequence>MKQYVILFALAAGCILYGCNSYNYDLEKMGEAVQSHLKYKDIDNGTKTTINYLKAISYEEIPEPDRKQPDEYYLCKVYVKGTWAYDNSYRIFNLDDTLNCYFSKSKTFLRMDKTITE</sequence>
<evidence type="ECO:0000313" key="2">
    <source>
        <dbReference type="Proteomes" id="UP000555103"/>
    </source>
</evidence>
<dbReference type="RefSeq" id="WP_183306801.1">
    <property type="nucleotide sequence ID" value="NZ_JACIEP010000005.1"/>
</dbReference>
<evidence type="ECO:0000313" key="1">
    <source>
        <dbReference type="EMBL" id="MBB4035889.1"/>
    </source>
</evidence>
<proteinExistence type="predicted"/>
<protein>
    <submittedName>
        <fullName evidence="1">Putative SAM-dependent methyltransferase</fullName>
    </submittedName>
</protein>
<keyword evidence="1" id="KW-0808">Transferase</keyword>
<dbReference type="AlphaFoldDB" id="A0A840CMG6"/>
<accession>A0A840CMG6</accession>
<reference evidence="1 2" key="1">
    <citation type="submission" date="2020-08" db="EMBL/GenBank/DDBJ databases">
        <title>Genomic Encyclopedia of Type Strains, Phase IV (KMG-IV): sequencing the most valuable type-strain genomes for metagenomic binning, comparative biology and taxonomic classification.</title>
        <authorList>
            <person name="Goeker M."/>
        </authorList>
    </citation>
    <scope>NUCLEOTIDE SEQUENCE [LARGE SCALE GENOMIC DNA]</scope>
    <source>
        <strain evidence="1 2">DSM 104969</strain>
    </source>
</reference>
<comment type="caution">
    <text evidence="1">The sequence shown here is derived from an EMBL/GenBank/DDBJ whole genome shotgun (WGS) entry which is preliminary data.</text>
</comment>
<dbReference type="EMBL" id="JACIEP010000005">
    <property type="protein sequence ID" value="MBB4035889.1"/>
    <property type="molecule type" value="Genomic_DNA"/>
</dbReference>
<dbReference type="GO" id="GO:0008168">
    <property type="term" value="F:methyltransferase activity"/>
    <property type="evidence" value="ECO:0007669"/>
    <property type="project" value="UniProtKB-KW"/>
</dbReference>
<dbReference type="Proteomes" id="UP000555103">
    <property type="component" value="Unassembled WGS sequence"/>
</dbReference>
<gene>
    <name evidence="1" type="ORF">GGR21_001784</name>
</gene>
<dbReference type="PROSITE" id="PS51257">
    <property type="entry name" value="PROKAR_LIPOPROTEIN"/>
    <property type="match status" value="1"/>
</dbReference>
<keyword evidence="1" id="KW-0489">Methyltransferase</keyword>
<organism evidence="1 2">
    <name type="scientific">Dysgonomonas hofstadii</name>
    <dbReference type="NCBI Taxonomy" id="637886"/>
    <lineage>
        <taxon>Bacteria</taxon>
        <taxon>Pseudomonadati</taxon>
        <taxon>Bacteroidota</taxon>
        <taxon>Bacteroidia</taxon>
        <taxon>Bacteroidales</taxon>
        <taxon>Dysgonomonadaceae</taxon>
        <taxon>Dysgonomonas</taxon>
    </lineage>
</organism>
<name>A0A840CMG6_9BACT</name>
<dbReference type="GO" id="GO:0032259">
    <property type="term" value="P:methylation"/>
    <property type="evidence" value="ECO:0007669"/>
    <property type="project" value="UniProtKB-KW"/>
</dbReference>